<dbReference type="Gene3D" id="6.20.210.20">
    <property type="entry name" value="THAP domain"/>
    <property type="match status" value="1"/>
</dbReference>
<dbReference type="FunFam" id="3.60.130.10:FF:000020">
    <property type="entry name" value="GG15479"/>
    <property type="match status" value="1"/>
</dbReference>
<dbReference type="PANTHER" id="PTHR10696:SF51">
    <property type="entry name" value="TRIMETHYLLYSINE DIOXYGENASE, MITOCHONDRIAL"/>
    <property type="match status" value="1"/>
</dbReference>
<evidence type="ECO:0000256" key="12">
    <source>
        <dbReference type="ARBA" id="ARBA00023002"/>
    </source>
</evidence>
<comment type="similarity">
    <text evidence="4">Belongs to the gamma-BBH/TMLD family.</text>
</comment>
<proteinExistence type="inferred from homology"/>
<evidence type="ECO:0000256" key="7">
    <source>
        <dbReference type="ARBA" id="ARBA00022723"/>
    </source>
</evidence>
<evidence type="ECO:0000256" key="19">
    <source>
        <dbReference type="ARBA" id="ARBA00049334"/>
    </source>
</evidence>
<evidence type="ECO:0000256" key="2">
    <source>
        <dbReference type="ARBA" id="ARBA00001961"/>
    </source>
</evidence>
<dbReference type="InterPro" id="IPR012776">
    <property type="entry name" value="Trimethyllysine_dOase"/>
</dbReference>
<evidence type="ECO:0000256" key="10">
    <source>
        <dbReference type="ARBA" id="ARBA00022873"/>
    </source>
</evidence>
<evidence type="ECO:0000259" key="22">
    <source>
        <dbReference type="PROSITE" id="PS50950"/>
    </source>
</evidence>
<evidence type="ECO:0000256" key="14">
    <source>
        <dbReference type="ARBA" id="ARBA00023125"/>
    </source>
</evidence>
<dbReference type="SUPFAM" id="SSF57716">
    <property type="entry name" value="Glucocorticoid receptor-like (DNA-binding domain)"/>
    <property type="match status" value="1"/>
</dbReference>
<comment type="catalytic activity">
    <reaction evidence="19">
        <text>N(6),N(6),N(6)-trimethyl-L-lysine + 2-oxoglutarate + O2 = (3S)-3-hydroxy-N(6),N(6),N(6)-trimethyl-L-lysine + succinate + CO2</text>
        <dbReference type="Rhea" id="RHEA:14181"/>
        <dbReference type="ChEBI" id="CHEBI:15379"/>
        <dbReference type="ChEBI" id="CHEBI:16526"/>
        <dbReference type="ChEBI" id="CHEBI:16810"/>
        <dbReference type="ChEBI" id="CHEBI:30031"/>
        <dbReference type="ChEBI" id="CHEBI:58100"/>
        <dbReference type="ChEBI" id="CHEBI:141499"/>
        <dbReference type="EC" id="1.14.11.8"/>
    </reaction>
</comment>
<dbReference type="GO" id="GO:0008270">
    <property type="term" value="F:zinc ion binding"/>
    <property type="evidence" value="ECO:0007669"/>
    <property type="project" value="UniProtKB-KW"/>
</dbReference>
<organism evidence="23 24">
    <name type="scientific">Hermetia illucens</name>
    <name type="common">Black soldier fly</name>
    <dbReference type="NCBI Taxonomy" id="343691"/>
    <lineage>
        <taxon>Eukaryota</taxon>
        <taxon>Metazoa</taxon>
        <taxon>Ecdysozoa</taxon>
        <taxon>Arthropoda</taxon>
        <taxon>Hexapoda</taxon>
        <taxon>Insecta</taxon>
        <taxon>Pterygota</taxon>
        <taxon>Neoptera</taxon>
        <taxon>Endopterygota</taxon>
        <taxon>Diptera</taxon>
        <taxon>Brachycera</taxon>
        <taxon>Stratiomyomorpha</taxon>
        <taxon>Stratiomyidae</taxon>
        <taxon>Hermetiinae</taxon>
        <taxon>Hermetia</taxon>
    </lineage>
</organism>
<accession>A0A7R8UMA5</accession>
<evidence type="ECO:0000256" key="17">
    <source>
        <dbReference type="ARBA" id="ARBA00032283"/>
    </source>
</evidence>
<evidence type="ECO:0000256" key="1">
    <source>
        <dbReference type="ARBA" id="ARBA00001954"/>
    </source>
</evidence>
<evidence type="ECO:0000256" key="4">
    <source>
        <dbReference type="ARBA" id="ARBA00008654"/>
    </source>
</evidence>
<dbReference type="InterPro" id="IPR006612">
    <property type="entry name" value="THAP_Znf"/>
</dbReference>
<dbReference type="SMART" id="SM00692">
    <property type="entry name" value="DM3"/>
    <property type="match status" value="1"/>
</dbReference>
<dbReference type="UniPathway" id="UPA00118"/>
<evidence type="ECO:0000256" key="6">
    <source>
        <dbReference type="ARBA" id="ARBA00016835"/>
    </source>
</evidence>
<keyword evidence="8 20" id="KW-0863">Zinc-finger</keyword>
<dbReference type="SUPFAM" id="SSF51197">
    <property type="entry name" value="Clavaminate synthase-like"/>
    <property type="match status" value="1"/>
</dbReference>
<dbReference type="EMBL" id="LR899010">
    <property type="protein sequence ID" value="CAD7083441.1"/>
    <property type="molecule type" value="Genomic_DNA"/>
</dbReference>
<dbReference type="FunCoup" id="A0A7R8UMA5">
    <property type="interactions" value="226"/>
</dbReference>
<dbReference type="AlphaFoldDB" id="A0A7R8UMA5"/>
<keyword evidence="11" id="KW-0223">Dioxygenase</keyword>
<dbReference type="PANTHER" id="PTHR10696">
    <property type="entry name" value="GAMMA-BUTYROBETAINE HYDROXYLASE-RELATED"/>
    <property type="match status" value="1"/>
</dbReference>
<keyword evidence="7" id="KW-0479">Metal-binding</keyword>
<evidence type="ECO:0000256" key="5">
    <source>
        <dbReference type="ARBA" id="ARBA00012267"/>
    </source>
</evidence>
<evidence type="ECO:0000256" key="20">
    <source>
        <dbReference type="PROSITE-ProRule" id="PRU00309"/>
    </source>
</evidence>
<dbReference type="Gene3D" id="3.30.2020.30">
    <property type="match status" value="1"/>
</dbReference>
<evidence type="ECO:0000256" key="21">
    <source>
        <dbReference type="SAM" id="MobiDB-lite"/>
    </source>
</evidence>
<dbReference type="GO" id="GO:0045329">
    <property type="term" value="P:carnitine biosynthetic process"/>
    <property type="evidence" value="ECO:0007669"/>
    <property type="project" value="UniProtKB-UniPathway"/>
</dbReference>
<dbReference type="FunFam" id="3.30.2020.30:FF:000002">
    <property type="entry name" value="Putative gamma-butyrobetaine dioxygenase"/>
    <property type="match status" value="1"/>
</dbReference>
<dbReference type="PROSITE" id="PS50950">
    <property type="entry name" value="ZF_THAP"/>
    <property type="match status" value="1"/>
</dbReference>
<dbReference type="OMA" id="GRERYTG"/>
<evidence type="ECO:0000256" key="16">
    <source>
        <dbReference type="ARBA" id="ARBA00031778"/>
    </source>
</evidence>
<dbReference type="GO" id="GO:0050353">
    <property type="term" value="F:trimethyllysine dioxygenase activity"/>
    <property type="evidence" value="ECO:0007669"/>
    <property type="project" value="UniProtKB-EC"/>
</dbReference>
<keyword evidence="10" id="KW-0124">Carnitine biosynthesis</keyword>
<dbReference type="GO" id="GO:0005739">
    <property type="term" value="C:mitochondrion"/>
    <property type="evidence" value="ECO:0007669"/>
    <property type="project" value="TreeGrafter"/>
</dbReference>
<comment type="cofactor">
    <cofactor evidence="1">
        <name>Fe(2+)</name>
        <dbReference type="ChEBI" id="CHEBI:29033"/>
    </cofactor>
</comment>
<gene>
    <name evidence="23" type="ORF">HERILL_LOCUS6402</name>
</gene>
<keyword evidence="14 20" id="KW-0238">DNA-binding</keyword>
<evidence type="ECO:0000256" key="15">
    <source>
        <dbReference type="ARBA" id="ARBA00030363"/>
    </source>
</evidence>
<dbReference type="InterPro" id="IPR010376">
    <property type="entry name" value="GBBH-like_N"/>
</dbReference>
<evidence type="ECO:0000256" key="11">
    <source>
        <dbReference type="ARBA" id="ARBA00022964"/>
    </source>
</evidence>
<evidence type="ECO:0000256" key="13">
    <source>
        <dbReference type="ARBA" id="ARBA00023004"/>
    </source>
</evidence>
<dbReference type="GO" id="GO:0003677">
    <property type="term" value="F:DNA binding"/>
    <property type="evidence" value="ECO:0007669"/>
    <property type="project" value="UniProtKB-UniRule"/>
</dbReference>
<dbReference type="Proteomes" id="UP000594454">
    <property type="component" value="Chromosome 2"/>
</dbReference>
<feature type="region of interest" description="Disordered" evidence="21">
    <location>
        <begin position="195"/>
        <end position="246"/>
    </location>
</feature>
<evidence type="ECO:0000256" key="8">
    <source>
        <dbReference type="ARBA" id="ARBA00022771"/>
    </source>
</evidence>
<dbReference type="GO" id="GO:0005506">
    <property type="term" value="F:iron ion binding"/>
    <property type="evidence" value="ECO:0007669"/>
    <property type="project" value="InterPro"/>
</dbReference>
<evidence type="ECO:0000256" key="3">
    <source>
        <dbReference type="ARBA" id="ARBA00005022"/>
    </source>
</evidence>
<dbReference type="OrthoDB" id="408743at2759"/>
<feature type="domain" description="THAP-type" evidence="22">
    <location>
        <begin position="10"/>
        <end position="90"/>
    </location>
</feature>
<dbReference type="InterPro" id="IPR038492">
    <property type="entry name" value="GBBH-like_N_sf"/>
</dbReference>
<name>A0A7R8UMA5_HERIL</name>
<dbReference type="Gene3D" id="3.60.130.10">
    <property type="entry name" value="Clavaminate synthase-like"/>
    <property type="match status" value="1"/>
</dbReference>
<feature type="compositionally biased region" description="Basic and acidic residues" evidence="21">
    <location>
        <begin position="195"/>
        <end position="212"/>
    </location>
</feature>
<evidence type="ECO:0000313" key="23">
    <source>
        <dbReference type="EMBL" id="CAD7083441.1"/>
    </source>
</evidence>
<dbReference type="InterPro" id="IPR038441">
    <property type="entry name" value="THAP_Znf_sf"/>
</dbReference>
<dbReference type="InterPro" id="IPR050411">
    <property type="entry name" value="AlphaKG_dependent_hydroxylases"/>
</dbReference>
<comment type="function">
    <text evidence="18">Converts trimethyllysine (TML) into hydroxytrimethyllysine (HTML).</text>
</comment>
<dbReference type="SMART" id="SM00980">
    <property type="entry name" value="THAP"/>
    <property type="match status" value="1"/>
</dbReference>
<dbReference type="EC" id="1.14.11.8" evidence="5"/>
<dbReference type="InterPro" id="IPR003819">
    <property type="entry name" value="TauD/TfdA-like"/>
</dbReference>
<evidence type="ECO:0000313" key="24">
    <source>
        <dbReference type="Proteomes" id="UP000594454"/>
    </source>
</evidence>
<sequence>MMSSDEKEKKTRFCVMPPCAGERFNLVHKFPREEDRMQEWLKAVDLPHLYDVSYAKLHSSYFICSRHFRRIDYKNALSRHLNKTAVPCLNLKALDRMDEILDTRVGNPVQVSCTVQPADERRHSQLVEEDNLEVHPVKYRKNNAGSRLDATVEVVETCDPEELPDDVEKFIIMDEKQLADHPTMEYCRLSLEDYHEHEKETEEQEKKDGERVDEQDDAEESVIVYQQEEAKRSPSADIIVTNDDPNSDIQDEAVLQIPASEKEFEMSVDLLEINHPGYKGKLQLDNIWLRDHCRCSECYNSETHQRKFNILDIPLDVKPLETEVQDEKLGIKWSDGHESHYDFDFLYKAQLDNASSTSLCQSVFWDQDSVHQLDYSRVNFNTFLTDDQVAKSVVKSLVEFGFAFIEKVPPNTNMTEAAIKRLFPIQKTFFGDMWTFSDEKDHSDTAYTKDYLGSHTDNTYWNDAAGLQVLHCIKHSGSGGETFLVDGFKILHDFELKDPKAYNRLSTINVPAEYIESGTHYKYTAPIIRLDPITRRPEQIRYNVYDRAVFNTIPQSEMQNFYRDFRSLAEEVNQEVNQWRFKLNPGTVMIFDNWRVLHGRERYTGKRQITGCYVARCEFLNVARVMGLIS</sequence>
<dbReference type="Pfam" id="PF06155">
    <property type="entry name" value="GBBH-like_N"/>
    <property type="match status" value="1"/>
</dbReference>
<keyword evidence="13" id="KW-0408">Iron</keyword>
<reference evidence="23 24" key="1">
    <citation type="submission" date="2020-11" db="EMBL/GenBank/DDBJ databases">
        <authorList>
            <person name="Wallbank WR R."/>
            <person name="Pardo Diaz C."/>
            <person name="Kozak K."/>
            <person name="Martin S."/>
            <person name="Jiggins C."/>
            <person name="Moest M."/>
            <person name="Warren A I."/>
            <person name="Generalovic N T."/>
            <person name="Byers J.R.P. K."/>
            <person name="Montejo-Kovacevich G."/>
            <person name="Yen C E."/>
        </authorList>
    </citation>
    <scope>NUCLEOTIDE SEQUENCE [LARGE SCALE GENOMIC DNA]</scope>
</reference>
<keyword evidence="24" id="KW-1185">Reference proteome</keyword>
<keyword evidence="12" id="KW-0560">Oxidoreductase</keyword>
<dbReference type="CDD" id="cd00250">
    <property type="entry name" value="CAS_like"/>
    <property type="match status" value="1"/>
</dbReference>
<dbReference type="InterPro" id="IPR042098">
    <property type="entry name" value="TauD-like_sf"/>
</dbReference>
<comment type="cofactor">
    <cofactor evidence="2">
        <name>L-ascorbate</name>
        <dbReference type="ChEBI" id="CHEBI:38290"/>
    </cofactor>
</comment>
<protein>
    <recommendedName>
        <fullName evidence="6">Trimethyllysine dioxygenase, mitochondrial</fullName>
        <ecNumber evidence="5">1.14.11.8</ecNumber>
    </recommendedName>
    <alternativeName>
        <fullName evidence="16">Epsilon-trimethyllysine 2-oxoglutarate dioxygenase</fullName>
    </alternativeName>
    <alternativeName>
        <fullName evidence="15">TML hydroxylase</fullName>
    </alternativeName>
    <alternativeName>
        <fullName evidence="17">TML-alpha-ketoglutarate dioxygenase</fullName>
    </alternativeName>
</protein>
<dbReference type="Pfam" id="PF02668">
    <property type="entry name" value="TauD"/>
    <property type="match status" value="1"/>
</dbReference>
<dbReference type="Pfam" id="PF05485">
    <property type="entry name" value="THAP"/>
    <property type="match status" value="1"/>
</dbReference>
<comment type="pathway">
    <text evidence="3">Amine and polyamine biosynthesis; carnitine biosynthesis.</text>
</comment>
<evidence type="ECO:0000256" key="18">
    <source>
        <dbReference type="ARBA" id="ARBA00046008"/>
    </source>
</evidence>
<dbReference type="InParanoid" id="A0A7R8UMA5"/>
<dbReference type="NCBIfam" id="TIGR02410">
    <property type="entry name" value="carnitine_TMLD"/>
    <property type="match status" value="1"/>
</dbReference>
<evidence type="ECO:0000256" key="9">
    <source>
        <dbReference type="ARBA" id="ARBA00022833"/>
    </source>
</evidence>
<keyword evidence="9" id="KW-0862">Zinc</keyword>